<dbReference type="Pfam" id="PF25598">
    <property type="entry name" value="ARM_PUB"/>
    <property type="match status" value="1"/>
</dbReference>
<dbReference type="Proteomes" id="UP000825935">
    <property type="component" value="Chromosome 10"/>
</dbReference>
<dbReference type="EMBL" id="CM035415">
    <property type="protein sequence ID" value="KAH7427651.1"/>
    <property type="molecule type" value="Genomic_DNA"/>
</dbReference>
<protein>
    <recommendedName>
        <fullName evidence="2">U-box domain-containing protein</fullName>
    </recommendedName>
</protein>
<reference evidence="3" key="1">
    <citation type="submission" date="2021-08" db="EMBL/GenBank/DDBJ databases">
        <title>WGS assembly of Ceratopteris richardii.</title>
        <authorList>
            <person name="Marchant D.B."/>
            <person name="Chen G."/>
            <person name="Jenkins J."/>
            <person name="Shu S."/>
            <person name="Leebens-Mack J."/>
            <person name="Grimwood J."/>
            <person name="Schmutz J."/>
            <person name="Soltis P."/>
            <person name="Soltis D."/>
            <person name="Chen Z.-H."/>
        </authorList>
    </citation>
    <scope>NUCLEOTIDE SEQUENCE</scope>
    <source>
        <strain evidence="3">Whitten #5841</strain>
        <tissue evidence="3">Leaf</tissue>
    </source>
</reference>
<feature type="region of interest" description="Disordered" evidence="1">
    <location>
        <begin position="1"/>
        <end position="22"/>
    </location>
</feature>
<feature type="domain" description="U-box" evidence="2">
    <location>
        <begin position="153"/>
        <end position="304"/>
    </location>
</feature>
<gene>
    <name evidence="3" type="ORF">KP509_10G053700</name>
</gene>
<evidence type="ECO:0000256" key="1">
    <source>
        <dbReference type="SAM" id="MobiDB-lite"/>
    </source>
</evidence>
<evidence type="ECO:0000259" key="2">
    <source>
        <dbReference type="Pfam" id="PF25598"/>
    </source>
</evidence>
<proteinExistence type="predicted"/>
<comment type="caution">
    <text evidence="3">The sequence shown here is derived from an EMBL/GenBank/DDBJ whole genome shotgun (WGS) entry which is preliminary data.</text>
</comment>
<evidence type="ECO:0000313" key="4">
    <source>
        <dbReference type="Proteomes" id="UP000825935"/>
    </source>
</evidence>
<organism evidence="3 4">
    <name type="scientific">Ceratopteris richardii</name>
    <name type="common">Triangle waterfern</name>
    <dbReference type="NCBI Taxonomy" id="49495"/>
    <lineage>
        <taxon>Eukaryota</taxon>
        <taxon>Viridiplantae</taxon>
        <taxon>Streptophyta</taxon>
        <taxon>Embryophyta</taxon>
        <taxon>Tracheophyta</taxon>
        <taxon>Polypodiopsida</taxon>
        <taxon>Polypodiidae</taxon>
        <taxon>Polypodiales</taxon>
        <taxon>Pteridineae</taxon>
        <taxon>Pteridaceae</taxon>
        <taxon>Parkerioideae</taxon>
        <taxon>Ceratopteris</taxon>
    </lineage>
</organism>
<dbReference type="AlphaFoldDB" id="A0A8T2TVD3"/>
<sequence>MFRACTSAPHGGAFSPTSSYERQHTNSSVEVDIFTRFTRLESPPSSSSVRPVSLRTSYSHSTHHVQSKPNLLTLPSSSSPVIISCKDSLASVDSSTTSTSLHGKDHDSRVRISLNTSCSPTSSNRKVKEIHQSLRDLGSRPNLDIQVEELGNLLISLHSVCINSPTAVSFCVSDGGVETMLNLVNTNIGCQRSSSVAIQAIEVAFRQLRLLVSSSMRGCQAAFVQSSSVISALGAKLLRVSEACTESAIAILTVLCGNQSDSAMDFCKAVSETSIPSKLVVVLQVASKESTKGRVARLLRLLGQQKPNP</sequence>
<evidence type="ECO:0000313" key="3">
    <source>
        <dbReference type="EMBL" id="KAH7427651.1"/>
    </source>
</evidence>
<name>A0A8T2TVD3_CERRI</name>
<keyword evidence="4" id="KW-1185">Reference proteome</keyword>
<accession>A0A8T2TVD3</accession>
<dbReference type="InterPro" id="IPR058678">
    <property type="entry name" value="ARM_PUB"/>
</dbReference>